<keyword evidence="3" id="KW-1185">Reference proteome</keyword>
<dbReference type="Pfam" id="PF00196">
    <property type="entry name" value="GerE"/>
    <property type="match status" value="1"/>
</dbReference>
<protein>
    <recommendedName>
        <fullName evidence="1">HTH luxR-type domain-containing protein</fullName>
    </recommendedName>
</protein>
<evidence type="ECO:0000313" key="3">
    <source>
        <dbReference type="Proteomes" id="UP001057498"/>
    </source>
</evidence>
<accession>A0ABN6PIL1</accession>
<dbReference type="RefSeq" id="WP_428985576.1">
    <property type="nucleotide sequence ID" value="NZ_AP025730.1"/>
</dbReference>
<proteinExistence type="predicted"/>
<organism evidence="2 3">
    <name type="scientific">Sphaerotilus microaerophilus</name>
    <dbReference type="NCBI Taxonomy" id="2914710"/>
    <lineage>
        <taxon>Bacteria</taxon>
        <taxon>Pseudomonadati</taxon>
        <taxon>Pseudomonadota</taxon>
        <taxon>Betaproteobacteria</taxon>
        <taxon>Burkholderiales</taxon>
        <taxon>Sphaerotilaceae</taxon>
        <taxon>Sphaerotilus</taxon>
    </lineage>
</organism>
<feature type="domain" description="HTH luxR-type" evidence="1">
    <location>
        <begin position="5"/>
        <end position="40"/>
    </location>
</feature>
<evidence type="ECO:0000259" key="1">
    <source>
        <dbReference type="Pfam" id="PF00196"/>
    </source>
</evidence>
<dbReference type="EMBL" id="AP025730">
    <property type="protein sequence ID" value="BDI04127.1"/>
    <property type="molecule type" value="Genomic_DNA"/>
</dbReference>
<dbReference type="InterPro" id="IPR036388">
    <property type="entry name" value="WH-like_DNA-bd_sf"/>
</dbReference>
<dbReference type="SUPFAM" id="SSF46894">
    <property type="entry name" value="C-terminal effector domain of the bipartite response regulators"/>
    <property type="match status" value="1"/>
</dbReference>
<evidence type="ECO:0000313" key="2">
    <source>
        <dbReference type="EMBL" id="BDI04127.1"/>
    </source>
</evidence>
<dbReference type="InterPro" id="IPR000792">
    <property type="entry name" value="Tscrpt_reg_LuxR_C"/>
</dbReference>
<dbReference type="Proteomes" id="UP001057498">
    <property type="component" value="Chromosome"/>
</dbReference>
<dbReference type="Gene3D" id="1.10.10.10">
    <property type="entry name" value="Winged helix-like DNA-binding domain superfamily/Winged helix DNA-binding domain"/>
    <property type="match status" value="1"/>
</dbReference>
<name>A0ABN6PIL1_9BURK</name>
<gene>
    <name evidence="2" type="ORF">CATMQ487_10970</name>
</gene>
<reference evidence="2" key="1">
    <citation type="submission" date="2022-04" db="EMBL/GenBank/DDBJ databases">
        <title>Whole genome sequence of Sphaerotilus sp. FB-5.</title>
        <authorList>
            <person name="Takeda M."/>
            <person name="Narihara S."/>
            <person name="Akimoto M."/>
            <person name="Akimoto R."/>
            <person name="Nishiyashiki S."/>
            <person name="Murakami T."/>
        </authorList>
    </citation>
    <scope>NUCLEOTIDE SEQUENCE</scope>
    <source>
        <strain evidence="2">FB-5</strain>
    </source>
</reference>
<sequence>MLGGAEGDEVANLADDLGLSQATVKTYRARAFERLGMHFKSGLFAAFLPRQ</sequence>
<dbReference type="InterPro" id="IPR016032">
    <property type="entry name" value="Sig_transdc_resp-reg_C-effctor"/>
</dbReference>